<dbReference type="GO" id="GO:0000049">
    <property type="term" value="F:tRNA binding"/>
    <property type="evidence" value="ECO:0007669"/>
    <property type="project" value="UniProtKB-UniRule"/>
</dbReference>
<organism evidence="14 15">
    <name type="scientific">Thermoproteota archaeon</name>
    <dbReference type="NCBI Taxonomy" id="2056631"/>
    <lineage>
        <taxon>Archaea</taxon>
        <taxon>Thermoproteota</taxon>
    </lineage>
</organism>
<protein>
    <recommendedName>
        <fullName evidence="12">tRNA(Met) cytidine acetyltransferase TmcA</fullName>
        <ecNumber evidence="12">2.3.1.193</ecNumber>
    </recommendedName>
</protein>
<keyword evidence="8 12" id="KW-0012">Acyltransferase</keyword>
<dbReference type="PANTHER" id="PTHR10925:SF5">
    <property type="entry name" value="RNA CYTIDINE ACETYLTRANSFERASE"/>
    <property type="match status" value="1"/>
</dbReference>
<evidence type="ECO:0000256" key="7">
    <source>
        <dbReference type="ARBA" id="ARBA00022884"/>
    </source>
</evidence>
<dbReference type="HAMAP" id="MF_01886">
    <property type="entry name" value="tRNA_acetyltr_TmcA"/>
    <property type="match status" value="1"/>
</dbReference>
<evidence type="ECO:0000256" key="11">
    <source>
        <dbReference type="ARBA" id="ARBA00049914"/>
    </source>
</evidence>
<dbReference type="FunFam" id="3.40.50.300:FF:002218">
    <property type="entry name" value="tRNA(Met) cytidine acetyltransferase TmcA"/>
    <property type="match status" value="1"/>
</dbReference>
<evidence type="ECO:0000256" key="6">
    <source>
        <dbReference type="ARBA" id="ARBA00022840"/>
    </source>
</evidence>
<dbReference type="Gene3D" id="3.40.630.30">
    <property type="match status" value="1"/>
</dbReference>
<evidence type="ECO:0000256" key="4">
    <source>
        <dbReference type="ARBA" id="ARBA00022694"/>
    </source>
</evidence>
<keyword evidence="5 12" id="KW-0547">Nucleotide-binding</keyword>
<comment type="catalytic activity">
    <reaction evidence="12">
        <text>cytidine(34) in elongator tRNA(Met) + acetyl-CoA + ATP + H2O = N(4)-acetylcytidine(34) in elongator tRNA(Met) + ADP + phosphate + CoA + H(+)</text>
        <dbReference type="Rhea" id="RHEA:43788"/>
        <dbReference type="Rhea" id="RHEA-COMP:10693"/>
        <dbReference type="Rhea" id="RHEA-COMP:10694"/>
        <dbReference type="ChEBI" id="CHEBI:15377"/>
        <dbReference type="ChEBI" id="CHEBI:15378"/>
        <dbReference type="ChEBI" id="CHEBI:30616"/>
        <dbReference type="ChEBI" id="CHEBI:43474"/>
        <dbReference type="ChEBI" id="CHEBI:57287"/>
        <dbReference type="ChEBI" id="CHEBI:57288"/>
        <dbReference type="ChEBI" id="CHEBI:74900"/>
        <dbReference type="ChEBI" id="CHEBI:82748"/>
        <dbReference type="ChEBI" id="CHEBI:456216"/>
        <dbReference type="EC" id="2.3.1.193"/>
    </reaction>
</comment>
<dbReference type="Gene3D" id="3.40.50.300">
    <property type="entry name" value="P-loop containing nucleotide triphosphate hydrolases"/>
    <property type="match status" value="1"/>
</dbReference>
<keyword evidence="6 12" id="KW-0067">ATP-binding</keyword>
<comment type="catalytic activity">
    <reaction evidence="9">
        <text>a cytidine in tRNA + acetyl-CoA + ATP + H2O = an N(4)-acetylcytidine in tRNA + ADP + phosphate + CoA + H(+)</text>
        <dbReference type="Rhea" id="RHEA:53876"/>
        <dbReference type="Rhea" id="RHEA-COMP:13670"/>
        <dbReference type="Rhea" id="RHEA-COMP:13671"/>
        <dbReference type="ChEBI" id="CHEBI:15377"/>
        <dbReference type="ChEBI" id="CHEBI:15378"/>
        <dbReference type="ChEBI" id="CHEBI:30616"/>
        <dbReference type="ChEBI" id="CHEBI:43474"/>
        <dbReference type="ChEBI" id="CHEBI:57287"/>
        <dbReference type="ChEBI" id="CHEBI:57288"/>
        <dbReference type="ChEBI" id="CHEBI:74900"/>
        <dbReference type="ChEBI" id="CHEBI:82748"/>
        <dbReference type="ChEBI" id="CHEBI:456216"/>
    </reaction>
</comment>
<dbReference type="SUPFAM" id="SSF55729">
    <property type="entry name" value="Acyl-CoA N-acyltransferases (Nat)"/>
    <property type="match status" value="1"/>
</dbReference>
<dbReference type="EMBL" id="QMQV01000041">
    <property type="protein sequence ID" value="RLE49315.1"/>
    <property type="molecule type" value="Genomic_DNA"/>
</dbReference>
<comment type="subcellular location">
    <subcellularLocation>
        <location evidence="12">Cytoplasm</location>
    </subcellularLocation>
</comment>
<comment type="catalytic activity">
    <reaction evidence="11">
        <text>a cytidine in mRNA + acetyl-CoA + ATP + H2O = an N(4)-acetylcytidine in mRNA + ADP + phosphate + CoA + H(+)</text>
        <dbReference type="Rhea" id="RHEA:58480"/>
        <dbReference type="Rhea" id="RHEA-COMP:15145"/>
        <dbReference type="Rhea" id="RHEA-COMP:15146"/>
        <dbReference type="ChEBI" id="CHEBI:15377"/>
        <dbReference type="ChEBI" id="CHEBI:15378"/>
        <dbReference type="ChEBI" id="CHEBI:30616"/>
        <dbReference type="ChEBI" id="CHEBI:43474"/>
        <dbReference type="ChEBI" id="CHEBI:57287"/>
        <dbReference type="ChEBI" id="CHEBI:57288"/>
        <dbReference type="ChEBI" id="CHEBI:74900"/>
        <dbReference type="ChEBI" id="CHEBI:82748"/>
        <dbReference type="ChEBI" id="CHEBI:456216"/>
    </reaction>
</comment>
<dbReference type="EC" id="2.3.1.193" evidence="12"/>
<feature type="binding site" evidence="12">
    <location>
        <position position="231"/>
    </location>
    <ligand>
        <name>ATP</name>
        <dbReference type="ChEBI" id="CHEBI:30616"/>
    </ligand>
</feature>
<keyword evidence="7 12" id="KW-0694">RNA-binding</keyword>
<dbReference type="GO" id="GO:0002101">
    <property type="term" value="P:tRNA wobble cytosine modification"/>
    <property type="evidence" value="ECO:0007669"/>
    <property type="project" value="UniProtKB-UniRule"/>
</dbReference>
<evidence type="ECO:0000313" key="14">
    <source>
        <dbReference type="EMBL" id="RLE49315.1"/>
    </source>
</evidence>
<evidence type="ECO:0000256" key="3">
    <source>
        <dbReference type="ARBA" id="ARBA00022679"/>
    </source>
</evidence>
<reference evidence="14 15" key="1">
    <citation type="submission" date="2018-06" db="EMBL/GenBank/DDBJ databases">
        <title>Extensive metabolic versatility and redundancy in microbially diverse, dynamic hydrothermal sediments.</title>
        <authorList>
            <person name="Dombrowski N."/>
            <person name="Teske A."/>
            <person name="Baker B.J."/>
        </authorList>
    </citation>
    <scope>NUCLEOTIDE SEQUENCE [LARGE SCALE GENOMIC DNA]</scope>
    <source>
        <strain evidence="14">B66_G16</strain>
    </source>
</reference>
<feature type="binding site" evidence="12">
    <location>
        <begin position="563"/>
        <end position="565"/>
    </location>
    <ligand>
        <name>acetyl-CoA</name>
        <dbReference type="ChEBI" id="CHEBI:57288"/>
    </ligand>
</feature>
<evidence type="ECO:0000256" key="9">
    <source>
        <dbReference type="ARBA" id="ARBA00049883"/>
    </source>
</evidence>
<evidence type="ECO:0000256" key="1">
    <source>
        <dbReference type="ARBA" id="ARBA00022490"/>
    </source>
</evidence>
<dbReference type="InterPro" id="IPR032672">
    <property type="entry name" value="TmcA/NAT10/Kre33"/>
</dbReference>
<keyword evidence="2 12" id="KW-0820">tRNA-binding</keyword>
<dbReference type="InterPro" id="IPR007807">
    <property type="entry name" value="TcmA/NAT10_helicase"/>
</dbReference>
<dbReference type="InterPro" id="IPR016181">
    <property type="entry name" value="Acyl_CoA_acyltransferase"/>
</dbReference>
<evidence type="ECO:0000259" key="13">
    <source>
        <dbReference type="PROSITE" id="PS51186"/>
    </source>
</evidence>
<dbReference type="InterPro" id="IPR027417">
    <property type="entry name" value="P-loop_NTPase"/>
</dbReference>
<evidence type="ECO:0000256" key="12">
    <source>
        <dbReference type="HAMAP-Rule" id="MF_01886"/>
    </source>
</evidence>
<evidence type="ECO:0000256" key="10">
    <source>
        <dbReference type="ARBA" id="ARBA00049889"/>
    </source>
</evidence>
<dbReference type="GO" id="GO:0106162">
    <property type="term" value="F:mRNA N-acetyltransferase activity"/>
    <property type="evidence" value="ECO:0007669"/>
    <property type="project" value="RHEA"/>
</dbReference>
<dbReference type="InterPro" id="IPR024914">
    <property type="entry name" value="tRNA_acetyltr_TmcA"/>
</dbReference>
<dbReference type="Pfam" id="PF13718">
    <property type="entry name" value="GNAT_acetyltr_2"/>
    <property type="match status" value="2"/>
</dbReference>
<dbReference type="PROSITE" id="PS51186">
    <property type="entry name" value="GNAT"/>
    <property type="match status" value="1"/>
</dbReference>
<dbReference type="Proteomes" id="UP000278475">
    <property type="component" value="Unassembled WGS sequence"/>
</dbReference>
<evidence type="ECO:0000256" key="5">
    <source>
        <dbReference type="ARBA" id="ARBA00022741"/>
    </source>
</evidence>
<evidence type="ECO:0000313" key="15">
    <source>
        <dbReference type="Proteomes" id="UP000278475"/>
    </source>
</evidence>
<name>A0A497EPN5_9CREN</name>
<dbReference type="CDD" id="cd04301">
    <property type="entry name" value="NAT_SF"/>
    <property type="match status" value="1"/>
</dbReference>
<feature type="binding site" evidence="12">
    <location>
        <position position="413"/>
    </location>
    <ligand>
        <name>ATP</name>
        <dbReference type="ChEBI" id="CHEBI:30616"/>
    </ligand>
</feature>
<feature type="domain" description="N-acetyltransferase" evidence="13">
    <location>
        <begin position="496"/>
        <end position="638"/>
    </location>
</feature>
<dbReference type="GO" id="GO:1990883">
    <property type="term" value="F:18S rRNA cytidine N-acetyltransferase activity"/>
    <property type="evidence" value="ECO:0007669"/>
    <property type="project" value="TreeGrafter"/>
</dbReference>
<gene>
    <name evidence="12" type="primary">tmcA</name>
    <name evidence="14" type="ORF">DRJ31_05375</name>
</gene>
<dbReference type="GO" id="GO:0005737">
    <property type="term" value="C:cytoplasm"/>
    <property type="evidence" value="ECO:0007669"/>
    <property type="project" value="UniProtKB-SubCell"/>
</dbReference>
<dbReference type="GO" id="GO:1904812">
    <property type="term" value="P:rRNA acetylation involved in maturation of SSU-rRNA"/>
    <property type="evidence" value="ECO:0007669"/>
    <property type="project" value="TreeGrafter"/>
</dbReference>
<dbReference type="GO" id="GO:0051392">
    <property type="term" value="F:tRNA cytidine N4-acetyltransferase activity"/>
    <property type="evidence" value="ECO:0007669"/>
    <property type="project" value="UniProtKB-UniRule"/>
</dbReference>
<dbReference type="PANTHER" id="PTHR10925">
    <property type="entry name" value="N-ACETYLTRANSFERASE 10"/>
    <property type="match status" value="1"/>
</dbReference>
<dbReference type="Pfam" id="PF08351">
    <property type="entry name" value="TmcA_N"/>
    <property type="match status" value="1"/>
</dbReference>
<comment type="caution">
    <text evidence="12">Lacks conserved residue(s) required for the propagation of feature annotation.</text>
</comment>
<keyword evidence="1 12" id="KW-0963">Cytoplasm</keyword>
<proteinExistence type="inferred from homology"/>
<evidence type="ECO:0000256" key="2">
    <source>
        <dbReference type="ARBA" id="ARBA00022555"/>
    </source>
</evidence>
<comment type="similarity">
    <text evidence="12">Belongs to the TmcA family.</text>
</comment>
<dbReference type="GO" id="GO:0051391">
    <property type="term" value="P:tRNA acetylation"/>
    <property type="evidence" value="ECO:0007669"/>
    <property type="project" value="UniProtKB-UniRule"/>
</dbReference>
<evidence type="ECO:0000256" key="8">
    <source>
        <dbReference type="ARBA" id="ARBA00023315"/>
    </source>
</evidence>
<sequence length="793" mass="89476">MASKMRVAELKTYVLEPLEEVMREALELKQRRLFVFAGKNNAELAGLAVNAYVEKFNSKATVLYVADSYEEGTSDSSRFIEFRKAIDVKVKLENITYDESENVLGTTWDVVILDLHSQVKPNDLGRLVELARGGGFVVLLTPRLSEWCNLITRFHRRLLIPPYTEEDIRRRFLRRAVSKLLSSPGVWVVEDGTIIKGEPYKPKVEEEAKVVRPSESIFPRSIYELAKTQDQVDVLTLFEKLTERPGKKSVLLITANRGRGKTAVLGLGAAAFYNFLSKKIRRTTIIMSSPSIEGAQTFFEFACKALDVLGLRYEKVFSKGKVVALKLKRGVIEFRSPYSLTKRKAELVIVDEAAATPVPLLFKIFHLFDRIVYSSTIHGYEGAGRGFGVRFLRALKAEKDLKLYEREMTEPIRYAKGDPIEQWLYETLLLDAEPCQLTREEVAKIKAENCVYVKPNLDYWFNVDDRELRDFIGIYVLAHYRNRPDDLAILGDAPHHSARALKADDKIVVALHIAEEGRMPREVVNEVLEGRAPPGNVIPAMVAKYYSVYRRFCAFKGLRIIRIATHPELWDKGLGSKAIEELTKEAEAAGYDWIGAGFGVNEPLLKFWIKNGFLPIHMSPARNMVSGEYTVIVVKPLSKRAKKLVYSINRDFKLKLIETLPDTYFTLEPRIAVLLLSSGPEDRREPPVVTKAQLSRLESYVKGVITYEGASDAVKALLRSHFLSSGNARMVMPMELEAALVAKNLQGKSWRAASNLSGVSSDSIKREIREAVKRLISHYIGGEGKVHGEEKAA</sequence>
<dbReference type="GO" id="GO:0005524">
    <property type="term" value="F:ATP binding"/>
    <property type="evidence" value="ECO:0007669"/>
    <property type="project" value="UniProtKB-UniRule"/>
</dbReference>
<comment type="caution">
    <text evidence="14">The sequence shown here is derived from an EMBL/GenBank/DDBJ whole genome shotgun (WGS) entry which is preliminary data.</text>
</comment>
<dbReference type="InterPro" id="IPR013562">
    <property type="entry name" value="TmcA/NAT10_N"/>
</dbReference>
<dbReference type="Pfam" id="PF05127">
    <property type="entry name" value="NAT10_TcmA_helicase"/>
    <property type="match status" value="1"/>
</dbReference>
<dbReference type="Gene3D" id="3.40.50.11040">
    <property type="match status" value="1"/>
</dbReference>
<keyword evidence="4 12" id="KW-0819">tRNA processing</keyword>
<accession>A0A497EPN5</accession>
<comment type="function">
    <text evidence="12">Catalyzes the formation of N(4)-acetylcytidine (ac(4)C) at the wobble position of tRNA(Met), by using acetyl-CoA as an acetyl donor and ATP (or GTP).</text>
</comment>
<dbReference type="AlphaFoldDB" id="A0A497EPN5"/>
<comment type="catalytic activity">
    <reaction evidence="10">
        <text>a cytidine in RNA + acetyl-CoA + ATP + H2O = an N(4)-acetylcytidine in RNA + ADP + phosphate + CoA + H(+)</text>
        <dbReference type="Rhea" id="RHEA:82211"/>
        <dbReference type="Rhea" id="RHEA-COMP:15704"/>
        <dbReference type="Rhea" id="RHEA-COMP:19834"/>
        <dbReference type="ChEBI" id="CHEBI:15377"/>
        <dbReference type="ChEBI" id="CHEBI:15378"/>
        <dbReference type="ChEBI" id="CHEBI:30616"/>
        <dbReference type="ChEBI" id="CHEBI:43474"/>
        <dbReference type="ChEBI" id="CHEBI:57287"/>
        <dbReference type="ChEBI" id="CHEBI:57288"/>
        <dbReference type="ChEBI" id="CHEBI:74900"/>
        <dbReference type="ChEBI" id="CHEBI:82748"/>
        <dbReference type="ChEBI" id="CHEBI:456216"/>
    </reaction>
</comment>
<dbReference type="SUPFAM" id="SSF52540">
    <property type="entry name" value="P-loop containing nucleoside triphosphate hydrolases"/>
    <property type="match status" value="1"/>
</dbReference>
<dbReference type="InterPro" id="IPR000182">
    <property type="entry name" value="GNAT_dom"/>
</dbReference>
<keyword evidence="3 12" id="KW-0808">Transferase</keyword>